<dbReference type="EMBL" id="JALNTZ010000005">
    <property type="protein sequence ID" value="KAJ3650380.1"/>
    <property type="molecule type" value="Genomic_DNA"/>
</dbReference>
<evidence type="ECO:0000313" key="1">
    <source>
        <dbReference type="EMBL" id="KAJ3650380.1"/>
    </source>
</evidence>
<dbReference type="Proteomes" id="UP001168821">
    <property type="component" value="Unassembled WGS sequence"/>
</dbReference>
<comment type="caution">
    <text evidence="1">The sequence shown here is derived from an EMBL/GenBank/DDBJ whole genome shotgun (WGS) entry which is preliminary data.</text>
</comment>
<dbReference type="AlphaFoldDB" id="A0AA38I7I5"/>
<evidence type="ECO:0000313" key="2">
    <source>
        <dbReference type="Proteomes" id="UP001168821"/>
    </source>
</evidence>
<accession>A0AA38I7I5</accession>
<sequence length="230" mass="26256">MRTGALKYFSCIGSCNVTCQRLLLFYHRPFPQSPPADAFLNLLRTVIERAAAIPPSPCKFVAVATVPPPVQPRDACIGRRRRCSLAEINIGQTYVRRRPLAFRVRMDLVPYEDGPQEKNDSRQTGQGSLWTRPHAVHDLRDAFLQRSNAVEVQRSRRGLLRTWKNITKCRIALRWWSADVRVCGGCDGALRGGRTKDRGGRNYFQTPCLRLWRYSIKLDPRGKQLHSAII</sequence>
<protein>
    <submittedName>
        <fullName evidence="1">Uncharacterized protein</fullName>
    </submittedName>
</protein>
<gene>
    <name evidence="1" type="ORF">Zmor_016483</name>
</gene>
<keyword evidence="2" id="KW-1185">Reference proteome</keyword>
<reference evidence="1" key="1">
    <citation type="journal article" date="2023" name="G3 (Bethesda)">
        <title>Whole genome assemblies of Zophobas morio and Tenebrio molitor.</title>
        <authorList>
            <person name="Kaur S."/>
            <person name="Stinson S.A."/>
            <person name="diCenzo G.C."/>
        </authorList>
    </citation>
    <scope>NUCLEOTIDE SEQUENCE</scope>
    <source>
        <strain evidence="1">QUZm001</strain>
    </source>
</reference>
<name>A0AA38I7I5_9CUCU</name>
<organism evidence="1 2">
    <name type="scientific">Zophobas morio</name>
    <dbReference type="NCBI Taxonomy" id="2755281"/>
    <lineage>
        <taxon>Eukaryota</taxon>
        <taxon>Metazoa</taxon>
        <taxon>Ecdysozoa</taxon>
        <taxon>Arthropoda</taxon>
        <taxon>Hexapoda</taxon>
        <taxon>Insecta</taxon>
        <taxon>Pterygota</taxon>
        <taxon>Neoptera</taxon>
        <taxon>Endopterygota</taxon>
        <taxon>Coleoptera</taxon>
        <taxon>Polyphaga</taxon>
        <taxon>Cucujiformia</taxon>
        <taxon>Tenebrionidae</taxon>
        <taxon>Zophobas</taxon>
    </lineage>
</organism>
<proteinExistence type="predicted"/>